<sequence length="82" mass="9849">MSMEVYDLGLGLRVRRQDGTTYVDRLVHGSWVPLWSVTGEVVTPQHLQQLFAYPWQYRRPMIQYGRPWASHLTTEQRRKYVR</sequence>
<name>A0A249XQC0_9CAUD</name>
<accession>A0A249XQC0</accession>
<proteinExistence type="predicted"/>
<protein>
    <submittedName>
        <fullName evidence="1">Uncharacterized protein</fullName>
    </submittedName>
</protein>
<reference evidence="2" key="1">
    <citation type="submission" date="2017-08" db="EMBL/GenBank/DDBJ databases">
        <authorList>
            <person name="de Groot N.N."/>
        </authorList>
    </citation>
    <scope>NUCLEOTIDE SEQUENCE [LARGE SCALE GENOMIC DNA]</scope>
</reference>
<dbReference type="EMBL" id="MF668275">
    <property type="protein sequence ID" value="ASZ73374.1"/>
    <property type="molecule type" value="Genomic_DNA"/>
</dbReference>
<gene>
    <name evidence="1" type="ORF">SEA_LUCKYBARNES_57</name>
</gene>
<keyword evidence="2" id="KW-1185">Reference proteome</keyword>
<evidence type="ECO:0000313" key="2">
    <source>
        <dbReference type="Proteomes" id="UP000224487"/>
    </source>
</evidence>
<organism evidence="1 2">
    <name type="scientific">Brevibacterium phage LuckyBarnes</name>
    <dbReference type="NCBI Taxonomy" id="2027888"/>
    <lineage>
        <taxon>Viruses</taxon>
        <taxon>Duplodnaviria</taxon>
        <taxon>Heunggongvirae</taxon>
        <taxon>Uroviricota</taxon>
        <taxon>Caudoviricetes</taxon>
        <taxon>Luckybarnesvirus</taxon>
        <taxon>Luckybarnesvirus luckybarnes</taxon>
    </lineage>
</organism>
<dbReference type="Proteomes" id="UP000224487">
    <property type="component" value="Genome"/>
</dbReference>
<evidence type="ECO:0000313" key="1">
    <source>
        <dbReference type="EMBL" id="ASZ73374.1"/>
    </source>
</evidence>